<dbReference type="InterPro" id="IPR022293">
    <property type="entry name" value="Integrating-conj_element"/>
</dbReference>
<evidence type="ECO:0000256" key="2">
    <source>
        <dbReference type="SAM" id="SignalP"/>
    </source>
</evidence>
<feature type="chain" id="PRO_5011626031" evidence="2">
    <location>
        <begin position="26"/>
        <end position="252"/>
    </location>
</feature>
<dbReference type="AlphaFoldDB" id="A0A1G6LEB1"/>
<dbReference type="EMBL" id="FMZC01000002">
    <property type="protein sequence ID" value="SDC41571.1"/>
    <property type="molecule type" value="Genomic_DNA"/>
</dbReference>
<organism evidence="3 4">
    <name type="scientific">Paracidovorax valerianellae</name>
    <dbReference type="NCBI Taxonomy" id="187868"/>
    <lineage>
        <taxon>Bacteria</taxon>
        <taxon>Pseudomonadati</taxon>
        <taxon>Pseudomonadota</taxon>
        <taxon>Betaproteobacteria</taxon>
        <taxon>Burkholderiales</taxon>
        <taxon>Comamonadaceae</taxon>
        <taxon>Paracidovorax</taxon>
    </lineage>
</organism>
<dbReference type="RefSeq" id="WP_092740370.1">
    <property type="nucleotide sequence ID" value="NZ_FMZC01000002.1"/>
</dbReference>
<dbReference type="Proteomes" id="UP000198781">
    <property type="component" value="Unassembled WGS sequence"/>
</dbReference>
<protein>
    <submittedName>
        <fullName evidence="3">Integrating conjugative element protein, PFL_4693 family</fullName>
    </submittedName>
</protein>
<feature type="signal peptide" evidence="2">
    <location>
        <begin position="1"/>
        <end position="25"/>
    </location>
</feature>
<evidence type="ECO:0000313" key="4">
    <source>
        <dbReference type="Proteomes" id="UP000198781"/>
    </source>
</evidence>
<keyword evidence="4" id="KW-1185">Reference proteome</keyword>
<feature type="compositionally biased region" description="Basic and acidic residues" evidence="1">
    <location>
        <begin position="33"/>
        <end position="50"/>
    </location>
</feature>
<name>A0A1G6LEB1_9BURK</name>
<dbReference type="STRING" id="187868.SAMN05192589_102146"/>
<feature type="region of interest" description="Disordered" evidence="1">
    <location>
        <begin position="27"/>
        <end position="50"/>
    </location>
</feature>
<reference evidence="3 4" key="1">
    <citation type="submission" date="2016-10" db="EMBL/GenBank/DDBJ databases">
        <authorList>
            <person name="de Groot N.N."/>
        </authorList>
    </citation>
    <scope>NUCLEOTIDE SEQUENCE [LARGE SCALE GENOMIC DNA]</scope>
    <source>
        <strain evidence="3 4">DSM 16619</strain>
    </source>
</reference>
<dbReference type="NCBIfam" id="TIGR03759">
    <property type="entry name" value="conj_TIGR03759"/>
    <property type="match status" value="1"/>
</dbReference>
<dbReference type="OrthoDB" id="8442378at2"/>
<proteinExistence type="predicted"/>
<accession>A0A1G6LEB1</accession>
<evidence type="ECO:0000256" key="1">
    <source>
        <dbReference type="SAM" id="MobiDB-lite"/>
    </source>
</evidence>
<evidence type="ECO:0000313" key="3">
    <source>
        <dbReference type="EMBL" id="SDC41571.1"/>
    </source>
</evidence>
<gene>
    <name evidence="3" type="ORF">SAMN05192589_102146</name>
</gene>
<keyword evidence="2" id="KW-0732">Signal</keyword>
<sequence length="252" mass="27771">MDDPRPALVIAGLALALAANAQALAQAPGSAESRIRQSESRPLDQARDEERQAREWNLRAEEWSRYRALMQGPLGTYSPGLDPLTALGIEARSDEERRRYAELQVQAEARRVEKTLSYQRAYDAAWQRLHPGQERVNLQGVQGVQADTSKDGMPGAAEPGRIAVFVKDGCAPCNQRALQLQAAGTAFDLYVVGSRGDDERIRRWATQAGIDPARVRARTITLNHDGGRWLSLGLPGDLPAVVREVGGQWQRQ</sequence>